<dbReference type="PANTHER" id="PTHR47691">
    <property type="entry name" value="REGULATOR-RELATED"/>
    <property type="match status" value="1"/>
</dbReference>
<dbReference type="Gene3D" id="1.25.40.10">
    <property type="entry name" value="Tetratricopeptide repeat domain"/>
    <property type="match status" value="1"/>
</dbReference>
<gene>
    <name evidence="2" type="ORF">KDW_53740</name>
</gene>
<organism evidence="2 3">
    <name type="scientific">Dictyobacter vulcani</name>
    <dbReference type="NCBI Taxonomy" id="2607529"/>
    <lineage>
        <taxon>Bacteria</taxon>
        <taxon>Bacillati</taxon>
        <taxon>Chloroflexota</taxon>
        <taxon>Ktedonobacteria</taxon>
        <taxon>Ktedonobacterales</taxon>
        <taxon>Dictyobacteraceae</taxon>
        <taxon>Dictyobacter</taxon>
    </lineage>
</organism>
<dbReference type="RefSeq" id="WP_151758873.1">
    <property type="nucleotide sequence ID" value="NZ_BKZW01000003.1"/>
</dbReference>
<dbReference type="GO" id="GO:0035556">
    <property type="term" value="P:intracellular signal transduction"/>
    <property type="evidence" value="ECO:0007669"/>
    <property type="project" value="InterPro"/>
</dbReference>
<dbReference type="Pfam" id="PF25872">
    <property type="entry name" value="HTH_77"/>
    <property type="match status" value="1"/>
</dbReference>
<dbReference type="EMBL" id="BKZW01000003">
    <property type="protein sequence ID" value="GER91212.1"/>
    <property type="molecule type" value="Genomic_DNA"/>
</dbReference>
<dbReference type="SUPFAM" id="SSF55073">
    <property type="entry name" value="Nucleotide cyclase"/>
    <property type="match status" value="1"/>
</dbReference>
<keyword evidence="3" id="KW-1185">Reference proteome</keyword>
<dbReference type="Pfam" id="PF13401">
    <property type="entry name" value="AAA_22"/>
    <property type="match status" value="1"/>
</dbReference>
<dbReference type="InterPro" id="IPR011990">
    <property type="entry name" value="TPR-like_helical_dom_sf"/>
</dbReference>
<dbReference type="InterPro" id="IPR049945">
    <property type="entry name" value="AAA_22"/>
</dbReference>
<proteinExistence type="predicted"/>
<evidence type="ECO:0000313" key="3">
    <source>
        <dbReference type="Proteomes" id="UP000326912"/>
    </source>
</evidence>
<dbReference type="PRINTS" id="PR00364">
    <property type="entry name" value="DISEASERSIST"/>
</dbReference>
<dbReference type="Pfam" id="PF13424">
    <property type="entry name" value="TPR_12"/>
    <property type="match status" value="2"/>
</dbReference>
<dbReference type="InterPro" id="IPR027417">
    <property type="entry name" value="P-loop_NTPase"/>
</dbReference>
<name>A0A5J4KVN5_9CHLR</name>
<feature type="domain" description="Guanylate cyclase" evidence="1">
    <location>
        <begin position="14"/>
        <end position="126"/>
    </location>
</feature>
<dbReference type="InterPro" id="IPR019734">
    <property type="entry name" value="TPR_rpt"/>
</dbReference>
<dbReference type="GO" id="GO:0043531">
    <property type="term" value="F:ADP binding"/>
    <property type="evidence" value="ECO:0007669"/>
    <property type="project" value="InterPro"/>
</dbReference>
<dbReference type="Gene3D" id="3.40.50.300">
    <property type="entry name" value="P-loop containing nucleotide triphosphate hydrolases"/>
    <property type="match status" value="1"/>
</dbReference>
<comment type="caution">
    <text evidence="2">The sequence shown here is derived from an EMBL/GenBank/DDBJ whole genome shotgun (WGS) entry which is preliminary data.</text>
</comment>
<dbReference type="AlphaFoldDB" id="A0A5J4KVN5"/>
<dbReference type="CDD" id="cd07302">
    <property type="entry name" value="CHD"/>
    <property type="match status" value="1"/>
</dbReference>
<dbReference type="Pfam" id="PF00211">
    <property type="entry name" value="Guanylate_cyc"/>
    <property type="match status" value="1"/>
</dbReference>
<dbReference type="SUPFAM" id="SSF52540">
    <property type="entry name" value="P-loop containing nucleoside triphosphate hydrolases"/>
    <property type="match status" value="1"/>
</dbReference>
<evidence type="ECO:0000259" key="1">
    <source>
        <dbReference type="PROSITE" id="PS50125"/>
    </source>
</evidence>
<dbReference type="InterPro" id="IPR001054">
    <property type="entry name" value="A/G_cyclase"/>
</dbReference>
<dbReference type="GO" id="GO:0009190">
    <property type="term" value="P:cyclic nucleotide biosynthetic process"/>
    <property type="evidence" value="ECO:0007669"/>
    <property type="project" value="InterPro"/>
</dbReference>
<dbReference type="SUPFAM" id="SSF48452">
    <property type="entry name" value="TPR-like"/>
    <property type="match status" value="2"/>
</dbReference>
<protein>
    <submittedName>
        <fullName evidence="2">LuxR family transcriptional regulator</fullName>
    </submittedName>
</protein>
<dbReference type="SMART" id="SM00028">
    <property type="entry name" value="TPR"/>
    <property type="match status" value="4"/>
</dbReference>
<dbReference type="Proteomes" id="UP000326912">
    <property type="component" value="Unassembled WGS sequence"/>
</dbReference>
<dbReference type="InterPro" id="IPR029787">
    <property type="entry name" value="Nucleotide_cyclase"/>
</dbReference>
<dbReference type="GO" id="GO:0004016">
    <property type="term" value="F:adenylate cyclase activity"/>
    <property type="evidence" value="ECO:0007669"/>
    <property type="project" value="UniProtKB-ARBA"/>
</dbReference>
<dbReference type="Gene3D" id="3.30.70.1230">
    <property type="entry name" value="Nucleotide cyclase"/>
    <property type="match status" value="1"/>
</dbReference>
<dbReference type="PROSITE" id="PS50125">
    <property type="entry name" value="GUANYLATE_CYCLASE_2"/>
    <property type="match status" value="1"/>
</dbReference>
<sequence>MNKAMRRFPSGILTLLFTDIEGSTRLLQRLGSRYADVLRESRRLLRAAFAEQHGYEVDTQGDAFFVVFERAQDAINAAATAQRSLHTAQWPEDVTVRIRMGIHTGELQEVEEGYIGLDVHHAARIMSAAHGGQVLLSESTRDLIVNDLPAELSVEDLGEYRLKDIPGHSRLFQLLMPHLPATFPRPATQGPRRSLQNIPPISSAFVGREQELTGLTQQLQRPDIHLLTLIGTAGVGKTRLALQVASQLEDTFAGQICFVALDRVRNADEVLFAIAQALGVQEDAHRTLTEQLKQVLRELSLLLLLDNFEHVLPARLIIADLLASCPKLKILITSRVMLHLQAEHLFELAPLLLPASAQAVDIASLQRFEAITLFVQRAQAVQSTFELNQDNAPAIIKICRHLDGIPLAIELAAAQARYFTPQHLLSRLEQGTIFLRGKAHDVPERQQTLRAAIAWSYNLLEADEQSVFRRIAVCMSGITLEAAEHICSAVSPIEKMEILNILDSLVDKSVVRRSEDGHAGPRYWLLQALHEYGLERLATTGELEATQAAQSEYILSWLTRISPLLTGAEQVFWLDQLDHEYENVRVALRWLLGTTAHTPEHIEQAMKLCSTLMRFWEIRCYFAEGSAFLDQALAASEGISPILKAQTLHNAGFMALLQNETGRAENFLREGQILFRESGDKESMANILRLQGNLAMVKDNYKVSRRLLEEALTLYSELGNKRRCASTREALVQIAYIQGSYQHALSLAEETLAVYEALGEHYGTAYPLLDMATTLFLAGQDPARAKEFAEESLALFSAVGNKRLVALVMVLLGQLHHVAGNTEQALIILEEASQIFKDLNERHGSAETLVALARIKTRQGDREGARACYHQAWEYISVLKGKELAALCLEGYGQILVTQKEVSHAVQCWGIAATWRAQIVAPLPPVYRSAYLKALEQARAKLSQEEFQAAWLAGSQLVPEALQASSLTKLATLFTVTPDAPDVIIHSN</sequence>
<reference evidence="2 3" key="1">
    <citation type="submission" date="2019-10" db="EMBL/GenBank/DDBJ databases">
        <title>Dictyobacter vulcani sp. nov., within the class Ktedonobacteria, isolated from soil of volcanic Mt. Zao.</title>
        <authorList>
            <person name="Zheng Y."/>
            <person name="Wang C.M."/>
            <person name="Sakai Y."/>
            <person name="Abe K."/>
            <person name="Yokota A."/>
            <person name="Yabe S."/>
        </authorList>
    </citation>
    <scope>NUCLEOTIDE SEQUENCE [LARGE SCALE GENOMIC DNA]</scope>
    <source>
        <strain evidence="2 3">W12</strain>
    </source>
</reference>
<dbReference type="PANTHER" id="PTHR47691:SF3">
    <property type="entry name" value="HTH-TYPE TRANSCRIPTIONAL REGULATOR RV0890C-RELATED"/>
    <property type="match status" value="1"/>
</dbReference>
<evidence type="ECO:0000313" key="2">
    <source>
        <dbReference type="EMBL" id="GER91212.1"/>
    </source>
</evidence>
<accession>A0A5J4KVN5</accession>
<dbReference type="InterPro" id="IPR058852">
    <property type="entry name" value="HTH_77"/>
</dbReference>
<dbReference type="SMART" id="SM00044">
    <property type="entry name" value="CYCc"/>
    <property type="match status" value="1"/>
</dbReference>